<keyword evidence="5" id="KW-1185">Reference proteome</keyword>
<keyword evidence="1" id="KW-0812">Transmembrane</keyword>
<evidence type="ECO:0000313" key="4">
    <source>
        <dbReference type="EMBL" id="ADM42935.1"/>
    </source>
</evidence>
<feature type="domain" description="EAL" evidence="2">
    <location>
        <begin position="392"/>
        <end position="630"/>
    </location>
</feature>
<feature type="transmembrane region" description="Helical" evidence="1">
    <location>
        <begin position="7"/>
        <end position="31"/>
    </location>
</feature>
<reference evidence="5" key="1">
    <citation type="submission" date="2010-08" db="EMBL/GenBank/DDBJ databases">
        <title>Genome comparisons of Edwardsiella bacteria analysed using deep sequencing technology.</title>
        <authorList>
            <person name="van Soest J.J."/>
            <person name="Henkel C.V."/>
            <person name="Jansen H.J."/>
            <person name="van den Hondel C.A.M.J.J."/>
            <person name="Bloemberg G.V."/>
            <person name="Meijer A.H."/>
            <person name="Spaink H.P."/>
        </authorList>
    </citation>
    <scope>NUCLEOTIDE SEQUENCE [LARGE SCALE GENOMIC DNA]</scope>
    <source>
        <strain evidence="5">FL6-60</strain>
    </source>
</reference>
<dbReference type="AlphaFoldDB" id="A0A0H3DWJ9"/>
<dbReference type="KEGG" id="etd:ETAF_2833"/>
<keyword evidence="1" id="KW-1133">Transmembrane helix</keyword>
<keyword evidence="4" id="KW-0449">Lipoprotein</keyword>
<dbReference type="HOGENOM" id="CLU_028330_0_0_6"/>
<dbReference type="CDD" id="cd01948">
    <property type="entry name" value="EAL"/>
    <property type="match status" value="1"/>
</dbReference>
<dbReference type="PROSITE" id="PS50883">
    <property type="entry name" value="EAL"/>
    <property type="match status" value="1"/>
</dbReference>
<dbReference type="EMBL" id="CP002154">
    <property type="protein sequence ID" value="ADM42935.1"/>
    <property type="molecule type" value="Genomic_DNA"/>
</dbReference>
<dbReference type="InterPro" id="IPR050706">
    <property type="entry name" value="Cyclic-di-GMP_PDE-like"/>
</dbReference>
<dbReference type="SMART" id="SM00267">
    <property type="entry name" value="GGDEF"/>
    <property type="match status" value="1"/>
</dbReference>
<dbReference type="Gene3D" id="3.20.20.450">
    <property type="entry name" value="EAL domain"/>
    <property type="match status" value="1"/>
</dbReference>
<proteinExistence type="predicted"/>
<evidence type="ECO:0000256" key="1">
    <source>
        <dbReference type="SAM" id="Phobius"/>
    </source>
</evidence>
<dbReference type="GO" id="GO:0071111">
    <property type="term" value="F:cyclic-guanylate-specific phosphodiesterase activity"/>
    <property type="evidence" value="ECO:0007669"/>
    <property type="project" value="InterPro"/>
</dbReference>
<dbReference type="InterPro" id="IPR043128">
    <property type="entry name" value="Rev_trsase/Diguanyl_cyclase"/>
</dbReference>
<dbReference type="SUPFAM" id="SSF141868">
    <property type="entry name" value="EAL domain-like"/>
    <property type="match status" value="1"/>
</dbReference>
<dbReference type="SMART" id="SM00052">
    <property type="entry name" value="EAL"/>
    <property type="match status" value="1"/>
</dbReference>
<dbReference type="InterPro" id="IPR001633">
    <property type="entry name" value="EAL_dom"/>
</dbReference>
<accession>A0A0H3DWJ9</accession>
<dbReference type="NCBIfam" id="NF008281">
    <property type="entry name" value="PRK11059.1"/>
    <property type="match status" value="1"/>
</dbReference>
<evidence type="ECO:0000259" key="3">
    <source>
        <dbReference type="PROSITE" id="PS50887"/>
    </source>
</evidence>
<feature type="domain" description="GGDEF" evidence="3">
    <location>
        <begin position="250"/>
        <end position="383"/>
    </location>
</feature>
<dbReference type="InterPro" id="IPR033423">
    <property type="entry name" value="GAPES4"/>
</dbReference>
<organism evidence="4 5">
    <name type="scientific">Edwardsiella tarda (strain FL6-60)</name>
    <dbReference type="NCBI Taxonomy" id="718251"/>
    <lineage>
        <taxon>Bacteria</taxon>
        <taxon>Pseudomonadati</taxon>
        <taxon>Pseudomonadota</taxon>
        <taxon>Gammaproteobacteria</taxon>
        <taxon>Enterobacterales</taxon>
        <taxon>Hafniaceae</taxon>
        <taxon>Edwardsiella</taxon>
    </lineage>
</organism>
<name>A0A0H3DWJ9_EDWTF</name>
<dbReference type="InterPro" id="IPR000160">
    <property type="entry name" value="GGDEF_dom"/>
</dbReference>
<dbReference type="InterPro" id="IPR029787">
    <property type="entry name" value="Nucleotide_cyclase"/>
</dbReference>
<dbReference type="Proteomes" id="UP000002230">
    <property type="component" value="Chromosome"/>
</dbReference>
<dbReference type="InterPro" id="IPR035919">
    <property type="entry name" value="EAL_sf"/>
</dbReference>
<reference evidence="4 5" key="2">
    <citation type="journal article" date="2011" name="BMC Immunol.">
        <title>Comparison of static immersion and intravenous injection systems for exposure of zebrafish embryos to the natural pathogen Edwardsiella tarda.</title>
        <authorList>
            <person name="van Soest J.J."/>
            <person name="Stockhammer O.W."/>
            <person name="Ordas A."/>
            <person name="Bloemberg G.V."/>
            <person name="Spaink H.P."/>
            <person name="Meijer A.H."/>
        </authorList>
    </citation>
    <scope>NUCLEOTIDE SEQUENCE [LARGE SCALE GENOMIC DNA]</scope>
    <source>
        <strain evidence="4 5">FL6-60</strain>
    </source>
</reference>
<dbReference type="PATRIC" id="fig|718251.5.peg.2952"/>
<dbReference type="PANTHER" id="PTHR33121">
    <property type="entry name" value="CYCLIC DI-GMP PHOSPHODIESTERASE PDEF"/>
    <property type="match status" value="1"/>
</dbReference>
<dbReference type="PANTHER" id="PTHR33121:SF32">
    <property type="entry name" value="RNASE E SPECIFICITY FACTOR CSRD"/>
    <property type="match status" value="1"/>
</dbReference>
<dbReference type="Gene3D" id="3.30.70.270">
    <property type="match status" value="1"/>
</dbReference>
<dbReference type="Pfam" id="PF00563">
    <property type="entry name" value="EAL"/>
    <property type="match status" value="1"/>
</dbReference>
<keyword evidence="1" id="KW-0472">Membrane</keyword>
<dbReference type="Pfam" id="PF17157">
    <property type="entry name" value="GAPES4"/>
    <property type="match status" value="1"/>
</dbReference>
<protein>
    <submittedName>
        <fullName evidence="4">Putative lipoprotein</fullName>
    </submittedName>
</protein>
<sequence length="630" mass="71428">MRITTKFFAFITLLVALGMFLMLLGSTYSFYSQTHQRAETQLNILTAMIDQQLLTESRDSVKRWLPVMMRSAGAVELSVYHDDRQVYYHHLPALYNPWRTNDNLRSFESPLLQHPGYRLKMVYIEPTASYSHSLERMFPLSLSIGVMVIMLFFAYRWLRGQTQGIERLERRARRILSGDRDLRAGGIGEFPASASSALDCLLAELSDAREERSRIDSLIRAFAAQDSRTGLNNRLFFDNQLTTLLEDEGAYGVVMILRLPDLEALASQPGRRQREEFRYALTNMLSTYVMRYPSGLLAHYFQNNFAVLLPHRSLKEAEGFAAQLLASLAAIPSAPGVIADEVLHIGITLYRAGEQVESVMDRAEQAARSATLQGGNGWFVDPIPQPEMVRGSVRWRTLLEQTLARGGARLFHKPAVTVDGRVHHHYILPYIYDGNQPIPSAEFMPLVQQLGLAERFDRQMVSQIIPLLRRLPGQRLAFPLTVDSLLQRSFQRWLRDTLLQSERPLRRRILIELSEADVCAHQARLGPILRLLRGLECQVVVSQAGLRIVSTTYIKQLQVALVKLHPALVRNIDRRIENQLFVQSITGACEGTVAQVFATGVRSKEEWRVLKEKGIAGGQGDFFAKSRPVL</sequence>
<dbReference type="PROSITE" id="PS50887">
    <property type="entry name" value="GGDEF"/>
    <property type="match status" value="1"/>
</dbReference>
<evidence type="ECO:0000313" key="5">
    <source>
        <dbReference type="Proteomes" id="UP000002230"/>
    </source>
</evidence>
<gene>
    <name evidence="4" type="ordered locus">ETAF_2833</name>
</gene>
<evidence type="ECO:0000259" key="2">
    <source>
        <dbReference type="PROSITE" id="PS50883"/>
    </source>
</evidence>
<dbReference type="SUPFAM" id="SSF55073">
    <property type="entry name" value="Nucleotide cyclase"/>
    <property type="match status" value="1"/>
</dbReference>
<dbReference type="Pfam" id="PF00990">
    <property type="entry name" value="GGDEF"/>
    <property type="match status" value="1"/>
</dbReference>